<accession>A0A8T0SW13</accession>
<feature type="compositionally biased region" description="Pro residues" evidence="1">
    <location>
        <begin position="57"/>
        <end position="67"/>
    </location>
</feature>
<evidence type="ECO:0000256" key="1">
    <source>
        <dbReference type="SAM" id="MobiDB-lite"/>
    </source>
</evidence>
<dbReference type="AlphaFoldDB" id="A0A8T0SW13"/>
<reference evidence="2" key="1">
    <citation type="submission" date="2020-05" db="EMBL/GenBank/DDBJ databases">
        <title>WGS assembly of Panicum virgatum.</title>
        <authorList>
            <person name="Lovell J.T."/>
            <person name="Jenkins J."/>
            <person name="Shu S."/>
            <person name="Juenger T.E."/>
            <person name="Schmutz J."/>
        </authorList>
    </citation>
    <scope>NUCLEOTIDE SEQUENCE</scope>
    <source>
        <strain evidence="2">AP13</strain>
    </source>
</reference>
<sequence>MPHGSLTCAPPSAPRHTASTRLSPDAPPPVGVAWAPAPAPPPYKTPSAGGPCRLSRLPPPPPPPSAPAQPRSAPAIPPPHPYLLVRPRPLGLTPDASRALSPPPKDTAGQTREESIAGDDR</sequence>
<protein>
    <submittedName>
        <fullName evidence="2">Uncharacterized protein</fullName>
    </submittedName>
</protein>
<dbReference type="EMBL" id="CM029045">
    <property type="protein sequence ID" value="KAG2601468.1"/>
    <property type="molecule type" value="Genomic_DNA"/>
</dbReference>
<evidence type="ECO:0000313" key="2">
    <source>
        <dbReference type="EMBL" id="KAG2601468.1"/>
    </source>
</evidence>
<feature type="region of interest" description="Disordered" evidence="1">
    <location>
        <begin position="1"/>
        <end position="121"/>
    </location>
</feature>
<name>A0A8T0SW13_PANVG</name>
<evidence type="ECO:0000313" key="3">
    <source>
        <dbReference type="Proteomes" id="UP000823388"/>
    </source>
</evidence>
<keyword evidence="3" id="KW-1185">Reference proteome</keyword>
<comment type="caution">
    <text evidence="2">The sequence shown here is derived from an EMBL/GenBank/DDBJ whole genome shotgun (WGS) entry which is preliminary data.</text>
</comment>
<feature type="compositionally biased region" description="Low complexity" evidence="1">
    <location>
        <begin position="45"/>
        <end position="56"/>
    </location>
</feature>
<feature type="compositionally biased region" description="Basic and acidic residues" evidence="1">
    <location>
        <begin position="111"/>
        <end position="121"/>
    </location>
</feature>
<proteinExistence type="predicted"/>
<dbReference type="Proteomes" id="UP000823388">
    <property type="component" value="Chromosome 5K"/>
</dbReference>
<gene>
    <name evidence="2" type="ORF">PVAP13_5KG592314</name>
</gene>
<organism evidence="2 3">
    <name type="scientific">Panicum virgatum</name>
    <name type="common">Blackwell switchgrass</name>
    <dbReference type="NCBI Taxonomy" id="38727"/>
    <lineage>
        <taxon>Eukaryota</taxon>
        <taxon>Viridiplantae</taxon>
        <taxon>Streptophyta</taxon>
        <taxon>Embryophyta</taxon>
        <taxon>Tracheophyta</taxon>
        <taxon>Spermatophyta</taxon>
        <taxon>Magnoliopsida</taxon>
        <taxon>Liliopsida</taxon>
        <taxon>Poales</taxon>
        <taxon>Poaceae</taxon>
        <taxon>PACMAD clade</taxon>
        <taxon>Panicoideae</taxon>
        <taxon>Panicodae</taxon>
        <taxon>Paniceae</taxon>
        <taxon>Panicinae</taxon>
        <taxon>Panicum</taxon>
        <taxon>Panicum sect. Hiantes</taxon>
    </lineage>
</organism>